<keyword evidence="3" id="KW-1185">Reference proteome</keyword>
<evidence type="ECO:0000313" key="2">
    <source>
        <dbReference type="EMBL" id="KAI9636324.1"/>
    </source>
</evidence>
<feature type="compositionally biased region" description="Basic and acidic residues" evidence="1">
    <location>
        <begin position="19"/>
        <end position="28"/>
    </location>
</feature>
<dbReference type="AlphaFoldDB" id="A0AA38HC95"/>
<evidence type="ECO:0000313" key="3">
    <source>
        <dbReference type="Proteomes" id="UP001164286"/>
    </source>
</evidence>
<dbReference type="RefSeq" id="XP_052946101.1">
    <property type="nucleotide sequence ID" value="XM_053088738.1"/>
</dbReference>
<feature type="region of interest" description="Disordered" evidence="1">
    <location>
        <begin position="1"/>
        <end position="35"/>
    </location>
</feature>
<protein>
    <recommendedName>
        <fullName evidence="4">BTB domain-containing protein</fullName>
    </recommendedName>
</protein>
<evidence type="ECO:0000256" key="1">
    <source>
        <dbReference type="SAM" id="MobiDB-lite"/>
    </source>
</evidence>
<feature type="compositionally biased region" description="Low complexity" evidence="1">
    <location>
        <begin position="1"/>
        <end position="14"/>
    </location>
</feature>
<reference evidence="2" key="1">
    <citation type="journal article" date="2022" name="G3 (Bethesda)">
        <title>High quality genome of the basidiomycete yeast Dioszegia hungarica PDD-24b-2 isolated from cloud water.</title>
        <authorList>
            <person name="Jarrige D."/>
            <person name="Haridas S."/>
            <person name="Bleykasten-Grosshans C."/>
            <person name="Joly M."/>
            <person name="Nadalig T."/>
            <person name="Sancelme M."/>
            <person name="Vuilleumier S."/>
            <person name="Grigoriev I.V."/>
            <person name="Amato P."/>
            <person name="Bringel F."/>
        </authorList>
    </citation>
    <scope>NUCLEOTIDE SEQUENCE</scope>
    <source>
        <strain evidence="2">PDD-24b-2</strain>
    </source>
</reference>
<proteinExistence type="predicted"/>
<dbReference type="EMBL" id="JAKWFO010000005">
    <property type="protein sequence ID" value="KAI9636324.1"/>
    <property type="molecule type" value="Genomic_DNA"/>
</dbReference>
<name>A0AA38HC95_9TREE</name>
<sequence length="367" mass="40669">MASSSSTSSAASAESESEAEIKDSKTYTEGDCSTVSSDDVRFRLPSFYMRAASSVFRDMHEIGSETTLDIPMTDGNLETAVRIRAWLDVITGKGLKINDNFPFLSQSVIQLARKYECPGVESSTIAFVHRAMEILPMEKTFQLLRVGAAIDDPEIVAKAIRVLGDVHWGEEIPPLPADQIPGVPETWMTDPSTWSWAHYKDLPLEYLWAMSRSSRMGGTKEDRGIKMMELIEEIKLGGLARRSWRRSSSIQSMESAHWSAGVPLQVDQQLSRGLGNRQGKVRDSASAMTWAAAHRQAIYAWQQLIYPTPPDIGGLSGIEDAGTQHGTAKRTEPNIQLHIPQISADSGRCDTPIHLSTYRVQNTSWLE</sequence>
<accession>A0AA38HC95</accession>
<evidence type="ECO:0008006" key="4">
    <source>
        <dbReference type="Google" id="ProtNLM"/>
    </source>
</evidence>
<comment type="caution">
    <text evidence="2">The sequence shown here is derived from an EMBL/GenBank/DDBJ whole genome shotgun (WGS) entry which is preliminary data.</text>
</comment>
<organism evidence="2 3">
    <name type="scientific">Dioszegia hungarica</name>
    <dbReference type="NCBI Taxonomy" id="4972"/>
    <lineage>
        <taxon>Eukaryota</taxon>
        <taxon>Fungi</taxon>
        <taxon>Dikarya</taxon>
        <taxon>Basidiomycota</taxon>
        <taxon>Agaricomycotina</taxon>
        <taxon>Tremellomycetes</taxon>
        <taxon>Tremellales</taxon>
        <taxon>Bulleribasidiaceae</taxon>
        <taxon>Dioszegia</taxon>
    </lineage>
</organism>
<dbReference type="GeneID" id="77727943"/>
<dbReference type="Proteomes" id="UP001164286">
    <property type="component" value="Unassembled WGS sequence"/>
</dbReference>
<gene>
    <name evidence="2" type="ORF">MKK02DRAFT_33545</name>
</gene>